<feature type="region of interest" description="Disordered" evidence="1">
    <location>
        <begin position="48"/>
        <end position="68"/>
    </location>
</feature>
<evidence type="ECO:0000313" key="2">
    <source>
        <dbReference type="EMBL" id="MBX20684.1"/>
    </source>
</evidence>
<feature type="region of interest" description="Disordered" evidence="1">
    <location>
        <begin position="1"/>
        <end position="31"/>
    </location>
</feature>
<organism evidence="2">
    <name type="scientific">Rhizophora mucronata</name>
    <name type="common">Asiatic mangrove</name>
    <dbReference type="NCBI Taxonomy" id="61149"/>
    <lineage>
        <taxon>Eukaryota</taxon>
        <taxon>Viridiplantae</taxon>
        <taxon>Streptophyta</taxon>
        <taxon>Embryophyta</taxon>
        <taxon>Tracheophyta</taxon>
        <taxon>Spermatophyta</taxon>
        <taxon>Magnoliopsida</taxon>
        <taxon>eudicotyledons</taxon>
        <taxon>Gunneridae</taxon>
        <taxon>Pentapetalae</taxon>
        <taxon>rosids</taxon>
        <taxon>fabids</taxon>
        <taxon>Malpighiales</taxon>
        <taxon>Rhizophoraceae</taxon>
        <taxon>Rhizophora</taxon>
    </lineage>
</organism>
<protein>
    <submittedName>
        <fullName evidence="2">Uncharacterized protein MANES_17G022300</fullName>
    </submittedName>
</protein>
<dbReference type="EMBL" id="GGEC01040200">
    <property type="protein sequence ID" value="MBX20684.1"/>
    <property type="molecule type" value="Transcribed_RNA"/>
</dbReference>
<proteinExistence type="predicted"/>
<accession>A0A2P2LRV0</accession>
<reference evidence="2" key="1">
    <citation type="submission" date="2018-02" db="EMBL/GenBank/DDBJ databases">
        <title>Rhizophora mucronata_Transcriptome.</title>
        <authorList>
            <person name="Meera S.P."/>
            <person name="Sreeshan A."/>
            <person name="Augustine A."/>
        </authorList>
    </citation>
    <scope>NUCLEOTIDE SEQUENCE</scope>
    <source>
        <tissue evidence="2">Leaf</tissue>
    </source>
</reference>
<evidence type="ECO:0000256" key="1">
    <source>
        <dbReference type="SAM" id="MobiDB-lite"/>
    </source>
</evidence>
<sequence>MQRRQHSGTVAQKLSKAFSPPPHKMPYQVAGSHHRTIWKKWTDKEGIFPRHHEPTKSIKQKNKSPTSNIMFHCFRGRDKSTKQC</sequence>
<name>A0A2P2LRV0_RHIMU</name>
<dbReference type="AlphaFoldDB" id="A0A2P2LRV0"/>